<accession>A0A7W9BCK8</accession>
<dbReference type="Gene3D" id="1.10.150.130">
    <property type="match status" value="1"/>
</dbReference>
<evidence type="ECO:0000256" key="4">
    <source>
        <dbReference type="ARBA" id="ARBA00023172"/>
    </source>
</evidence>
<dbReference type="Proteomes" id="UP000546200">
    <property type="component" value="Unassembled WGS sequence"/>
</dbReference>
<sequence length="353" mass="39562">MSGVVAVPGTKLRYTYLSKGTYWRFRHKLTGDVPLPHDSALQWSQQQERSTFMERYAELLAIVEARGAKRPPARSSFAWLVQQYRRSPEFSELADATQTDYARTLDLIVQELGEVRYAAATRNILKAVRDDHAATVRKAHKIKQMLSRLYSWADENDLVPAGFNPAKGIKRLKRKGGDKEIVVWSDVEVELFLKGAPAHLVTPVLVALYTGQRREDVVKMTWQQFQGDVIRVRQSKTTALLDIACHTALRRHLDKLPRKGVVICTTADGKAFTPNGLSGAVRRRVEALPDMPNNRSMHGLRYAAGSRMEEAGCTVAEIESVLGHQTFKMVLKYASQRLRAAAAMAKMEAAESA</sequence>
<dbReference type="PANTHER" id="PTHR30349">
    <property type="entry name" value="PHAGE INTEGRASE-RELATED"/>
    <property type="match status" value="1"/>
</dbReference>
<evidence type="ECO:0000313" key="6">
    <source>
        <dbReference type="EMBL" id="MBB5714744.1"/>
    </source>
</evidence>
<dbReference type="PROSITE" id="PS51898">
    <property type="entry name" value="TYR_RECOMBINASE"/>
    <property type="match status" value="1"/>
</dbReference>
<evidence type="ECO:0000256" key="1">
    <source>
        <dbReference type="ARBA" id="ARBA00008857"/>
    </source>
</evidence>
<proteinExistence type="inferred from homology"/>
<keyword evidence="3" id="KW-0238">DNA-binding</keyword>
<evidence type="ECO:0000256" key="3">
    <source>
        <dbReference type="ARBA" id="ARBA00023125"/>
    </source>
</evidence>
<dbReference type="InterPro" id="IPR050090">
    <property type="entry name" value="Tyrosine_recombinase_XerCD"/>
</dbReference>
<keyword evidence="4" id="KW-0233">DNA recombination</keyword>
<reference evidence="6 7" key="1">
    <citation type="submission" date="2020-08" db="EMBL/GenBank/DDBJ databases">
        <title>Genomic Encyclopedia of Type Strains, Phase IV (KMG-IV): sequencing the most valuable type-strain genomes for metagenomic binning, comparative biology and taxonomic classification.</title>
        <authorList>
            <person name="Goeker M."/>
        </authorList>
    </citation>
    <scope>NUCLEOTIDE SEQUENCE [LARGE SCALE GENOMIC DNA]</scope>
    <source>
        <strain evidence="6 7">DSM 100044</strain>
    </source>
</reference>
<dbReference type="Pfam" id="PF00589">
    <property type="entry name" value="Phage_integrase"/>
    <property type="match status" value="1"/>
</dbReference>
<organism evidence="6 7">
    <name type="scientific">Sphingomonas aerophila</name>
    <dbReference type="NCBI Taxonomy" id="1344948"/>
    <lineage>
        <taxon>Bacteria</taxon>
        <taxon>Pseudomonadati</taxon>
        <taxon>Pseudomonadota</taxon>
        <taxon>Alphaproteobacteria</taxon>
        <taxon>Sphingomonadales</taxon>
        <taxon>Sphingomonadaceae</taxon>
        <taxon>Sphingomonas</taxon>
    </lineage>
</organism>
<evidence type="ECO:0000256" key="2">
    <source>
        <dbReference type="ARBA" id="ARBA00022908"/>
    </source>
</evidence>
<comment type="caution">
    <text evidence="6">The sequence shown here is derived from an EMBL/GenBank/DDBJ whole genome shotgun (WGS) entry which is preliminary data.</text>
</comment>
<dbReference type="EMBL" id="JACIJK010000004">
    <property type="protein sequence ID" value="MBB5714744.1"/>
    <property type="molecule type" value="Genomic_DNA"/>
</dbReference>
<dbReference type="GO" id="GO:0006310">
    <property type="term" value="P:DNA recombination"/>
    <property type="evidence" value="ECO:0007669"/>
    <property type="project" value="UniProtKB-KW"/>
</dbReference>
<protein>
    <submittedName>
        <fullName evidence="6">Integrase</fullName>
    </submittedName>
</protein>
<evidence type="ECO:0000259" key="5">
    <source>
        <dbReference type="PROSITE" id="PS51898"/>
    </source>
</evidence>
<dbReference type="RefSeq" id="WP_184056332.1">
    <property type="nucleotide sequence ID" value="NZ_JACIJK010000004.1"/>
</dbReference>
<dbReference type="AlphaFoldDB" id="A0A7W9BCK8"/>
<dbReference type="InterPro" id="IPR011010">
    <property type="entry name" value="DNA_brk_join_enz"/>
</dbReference>
<dbReference type="InterPro" id="IPR002104">
    <property type="entry name" value="Integrase_catalytic"/>
</dbReference>
<gene>
    <name evidence="6" type="ORF">FHS94_001580</name>
</gene>
<dbReference type="GO" id="GO:0015074">
    <property type="term" value="P:DNA integration"/>
    <property type="evidence" value="ECO:0007669"/>
    <property type="project" value="UniProtKB-KW"/>
</dbReference>
<name>A0A7W9BCK8_9SPHN</name>
<evidence type="ECO:0000313" key="7">
    <source>
        <dbReference type="Proteomes" id="UP000546200"/>
    </source>
</evidence>
<keyword evidence="7" id="KW-1185">Reference proteome</keyword>
<comment type="similarity">
    <text evidence="1">Belongs to the 'phage' integrase family.</text>
</comment>
<dbReference type="SUPFAM" id="SSF56349">
    <property type="entry name" value="DNA breaking-rejoining enzymes"/>
    <property type="match status" value="1"/>
</dbReference>
<dbReference type="GO" id="GO:0003677">
    <property type="term" value="F:DNA binding"/>
    <property type="evidence" value="ECO:0007669"/>
    <property type="project" value="UniProtKB-KW"/>
</dbReference>
<dbReference type="InterPro" id="IPR010998">
    <property type="entry name" value="Integrase_recombinase_N"/>
</dbReference>
<feature type="domain" description="Tyr recombinase" evidence="5">
    <location>
        <begin position="179"/>
        <end position="349"/>
    </location>
</feature>
<keyword evidence="2" id="KW-0229">DNA integration</keyword>
<dbReference type="PANTHER" id="PTHR30349:SF64">
    <property type="entry name" value="PROPHAGE INTEGRASE INTD-RELATED"/>
    <property type="match status" value="1"/>
</dbReference>
<dbReference type="InterPro" id="IPR013762">
    <property type="entry name" value="Integrase-like_cat_sf"/>
</dbReference>
<dbReference type="Gene3D" id="1.10.443.10">
    <property type="entry name" value="Intergrase catalytic core"/>
    <property type="match status" value="1"/>
</dbReference>